<evidence type="ECO:0000256" key="4">
    <source>
        <dbReference type="PROSITE-ProRule" id="PRU01248"/>
    </source>
</evidence>
<dbReference type="InterPro" id="IPR004107">
    <property type="entry name" value="Integrase_SAM-like_N"/>
</dbReference>
<dbReference type="InterPro" id="IPR044068">
    <property type="entry name" value="CB"/>
</dbReference>
<proteinExistence type="predicted"/>
<dbReference type="PROSITE" id="PS51900">
    <property type="entry name" value="CB"/>
    <property type="match status" value="1"/>
</dbReference>
<dbReference type="Pfam" id="PF02899">
    <property type="entry name" value="Phage_int_SAM_1"/>
    <property type="match status" value="1"/>
</dbReference>
<name>A0ABY7BRQ6_9MOLU</name>
<organism evidence="7 8">
    <name type="scientific">Candidatus Phytoplasma rubi</name>
    <dbReference type="NCBI Taxonomy" id="399025"/>
    <lineage>
        <taxon>Bacteria</taxon>
        <taxon>Bacillati</taxon>
        <taxon>Mycoplasmatota</taxon>
        <taxon>Mollicutes</taxon>
        <taxon>Acholeplasmatales</taxon>
        <taxon>Acholeplasmataceae</taxon>
        <taxon>Candidatus Phytoplasma</taxon>
        <taxon>16SrV (Elm yellows group)</taxon>
    </lineage>
</organism>
<protein>
    <submittedName>
        <fullName evidence="7">Site-specific tyrosine recombinase XerC</fullName>
    </submittedName>
</protein>
<dbReference type="PANTHER" id="PTHR30349">
    <property type="entry name" value="PHAGE INTEGRASE-RELATED"/>
    <property type="match status" value="1"/>
</dbReference>
<dbReference type="InterPro" id="IPR010998">
    <property type="entry name" value="Integrase_recombinase_N"/>
</dbReference>
<evidence type="ECO:0000259" key="6">
    <source>
        <dbReference type="PROSITE" id="PS51900"/>
    </source>
</evidence>
<evidence type="ECO:0000259" key="5">
    <source>
        <dbReference type="PROSITE" id="PS51898"/>
    </source>
</evidence>
<gene>
    <name evidence="7" type="ORF">RS022_02780</name>
</gene>
<dbReference type="Gene3D" id="1.10.443.10">
    <property type="entry name" value="Intergrase catalytic core"/>
    <property type="match status" value="1"/>
</dbReference>
<evidence type="ECO:0000256" key="1">
    <source>
        <dbReference type="ARBA" id="ARBA00022908"/>
    </source>
</evidence>
<dbReference type="RefSeq" id="WP_268850066.1">
    <property type="nucleotide sequence ID" value="NZ_CP114006.1"/>
</dbReference>
<keyword evidence="1" id="KW-0229">DNA integration</keyword>
<feature type="domain" description="Core-binding (CB)" evidence="6">
    <location>
        <begin position="1"/>
        <end position="86"/>
    </location>
</feature>
<dbReference type="InterPro" id="IPR011010">
    <property type="entry name" value="DNA_brk_join_enz"/>
</dbReference>
<accession>A0ABY7BRQ6</accession>
<dbReference type="InterPro" id="IPR013762">
    <property type="entry name" value="Integrase-like_cat_sf"/>
</dbReference>
<evidence type="ECO:0000313" key="7">
    <source>
        <dbReference type="EMBL" id="WAN63229.1"/>
    </source>
</evidence>
<dbReference type="EMBL" id="CP114006">
    <property type="protein sequence ID" value="WAN63229.1"/>
    <property type="molecule type" value="Genomic_DNA"/>
</dbReference>
<reference evidence="7 8" key="1">
    <citation type="journal article" date="2023" name="Microbiol. Resour. Announc.">
        <title>Complete Genome of 'Candidatus Phytoplasma rubi' RS, a Phytopathogenic Bacterium Associated with Rubus Stunt Disease.</title>
        <authorList>
            <person name="Duckeck D."/>
            <person name="Zubert C."/>
            <person name="Bohm J.W."/>
            <person name="Carminati G."/>
            <person name="Schneider B."/>
            <person name="Kube M."/>
        </authorList>
    </citation>
    <scope>NUCLEOTIDE SEQUENCE [LARGE SCALE GENOMIC DNA]</scope>
    <source>
        <strain evidence="7 8">RS</strain>
    </source>
</reference>
<dbReference type="Proteomes" id="UP001164727">
    <property type="component" value="Chromosome"/>
</dbReference>
<dbReference type="InterPro" id="IPR002104">
    <property type="entry name" value="Integrase_catalytic"/>
</dbReference>
<dbReference type="PROSITE" id="PS51898">
    <property type="entry name" value="TYR_RECOMBINASE"/>
    <property type="match status" value="1"/>
</dbReference>
<dbReference type="Gene3D" id="1.10.150.130">
    <property type="match status" value="1"/>
</dbReference>
<dbReference type="SUPFAM" id="SSF56349">
    <property type="entry name" value="DNA breaking-rejoining enzymes"/>
    <property type="match status" value="1"/>
</dbReference>
<keyword evidence="3" id="KW-0233">DNA recombination</keyword>
<keyword evidence="8" id="KW-1185">Reference proteome</keyword>
<feature type="domain" description="Tyr recombinase" evidence="5">
    <location>
        <begin position="107"/>
        <end position="296"/>
    </location>
</feature>
<dbReference type="PANTHER" id="PTHR30349:SF81">
    <property type="entry name" value="TYROSINE RECOMBINASE XERC"/>
    <property type="match status" value="1"/>
</dbReference>
<sequence>MDFINEFELFLRIECNYSFLTINSYIHDTKEFKNFLFQKKKEFNLSTLSEENEARYFISYLSNGNFSNISIMRKISALRTFYNFLIERYNLKHNIFKLIKLKKNPRKLPLILSESFIKKLFDSIDTTELLGYRNYIILDLLYSCGLRISELVNLKIKNIYLNNSQILIYGKGKKERFLPLHKNLVQMIKYYLSNVRNKFLDEKNKLNPQKNDFLLINYKGKHLSSKGVRFILNKLSLRTGEKVSLYPHSLRHAFATILVNNGADLRVVQELLGHANLKTTQIYTYISDICLKNKFLENHPRNFDKKINKKTKR</sequence>
<evidence type="ECO:0000256" key="2">
    <source>
        <dbReference type="ARBA" id="ARBA00023125"/>
    </source>
</evidence>
<keyword evidence="2 4" id="KW-0238">DNA-binding</keyword>
<evidence type="ECO:0000256" key="3">
    <source>
        <dbReference type="ARBA" id="ARBA00023172"/>
    </source>
</evidence>
<dbReference type="InterPro" id="IPR050090">
    <property type="entry name" value="Tyrosine_recombinase_XerCD"/>
</dbReference>
<evidence type="ECO:0000313" key="8">
    <source>
        <dbReference type="Proteomes" id="UP001164727"/>
    </source>
</evidence>
<dbReference type="Pfam" id="PF00589">
    <property type="entry name" value="Phage_integrase"/>
    <property type="match status" value="1"/>
</dbReference>